<dbReference type="GO" id="GO:0005524">
    <property type="term" value="F:ATP binding"/>
    <property type="evidence" value="ECO:0007669"/>
    <property type="project" value="InterPro"/>
</dbReference>
<dbReference type="GO" id="GO:0004672">
    <property type="term" value="F:protein kinase activity"/>
    <property type="evidence" value="ECO:0007669"/>
    <property type="project" value="InterPro"/>
</dbReference>
<proteinExistence type="predicted"/>
<feature type="region of interest" description="Disordered" evidence="1">
    <location>
        <begin position="1"/>
        <end position="23"/>
    </location>
</feature>
<evidence type="ECO:0000256" key="1">
    <source>
        <dbReference type="SAM" id="MobiDB-lite"/>
    </source>
</evidence>
<organism evidence="3">
    <name type="scientific">Chromera velia CCMP2878</name>
    <dbReference type="NCBI Taxonomy" id="1169474"/>
    <lineage>
        <taxon>Eukaryota</taxon>
        <taxon>Sar</taxon>
        <taxon>Alveolata</taxon>
        <taxon>Colpodellida</taxon>
        <taxon>Chromeraceae</taxon>
        <taxon>Chromera</taxon>
    </lineage>
</organism>
<gene>
    <name evidence="3" type="ORF">Cvel_21355</name>
</gene>
<name>A0A0G4GD19_9ALVE</name>
<dbReference type="AlphaFoldDB" id="A0A0G4GD19"/>
<dbReference type="PROSITE" id="PS50011">
    <property type="entry name" value="PROTEIN_KINASE_DOM"/>
    <property type="match status" value="1"/>
</dbReference>
<feature type="region of interest" description="Disordered" evidence="1">
    <location>
        <begin position="301"/>
        <end position="325"/>
    </location>
</feature>
<dbReference type="VEuPathDB" id="CryptoDB:Cvel_21355"/>
<feature type="domain" description="Protein kinase" evidence="2">
    <location>
        <begin position="74"/>
        <end position="434"/>
    </location>
</feature>
<sequence>MDNFHYLKSKAKGEDKEDPEEKEKLQQIWKPTLAAMHKVLSQNPGRLFSSKSAALPSHLADVCRQTRNGPPPPTTYFLPDASGGLAVVFFGKWRQTQGGVRTADVVLRAEQIILDTDGGMALWLDLSMHPSAHLYFTVLYVFESSPWDPSTSRRFVWSAMERLEGTLESKASRPPWLQRAVVEKMITAVAVLHAGNLNAGDSSQGRGERDVGMPILHADIKPETFLVKGLDDALREGESGGAKKLLVKLSDFLFSMRAPPIPFPSAPSAQRRANSGVPDTITTGMTCRCTSPEQLLYRASIRRDKSQPPAPVPTNQRGSKSGSAAAAVANAAPKYEFPLKPATWMDLPALANSIIEVVTNKSILECSENAEAEEFLRAYLRSHPLDEAEVDTLPYLQEGGQGCEKARELLRTLAAEEKGNRKPFSQSAHFHGFQKAFGKEFAKCVLSMFSWHPSQRSTADECRALFLTTTPLSLSPTKGGGRGRGKSSIARGPGGKEGNQYPTIVLRLQTPTQAGASWGGSSWNAFWTTEGEGGFVLPVSEYGWRSGILEAKRRANWPSGEGGVTEYEKELKEFEDVLEAVGEMVGGDRGWEGETAGTCMEDIS</sequence>
<evidence type="ECO:0000313" key="3">
    <source>
        <dbReference type="EMBL" id="CEM27151.1"/>
    </source>
</evidence>
<evidence type="ECO:0000259" key="2">
    <source>
        <dbReference type="PROSITE" id="PS50011"/>
    </source>
</evidence>
<dbReference type="Gene3D" id="1.10.510.10">
    <property type="entry name" value="Transferase(Phosphotransferase) domain 1"/>
    <property type="match status" value="1"/>
</dbReference>
<dbReference type="EMBL" id="CDMZ01001098">
    <property type="protein sequence ID" value="CEM27151.1"/>
    <property type="molecule type" value="Genomic_DNA"/>
</dbReference>
<feature type="region of interest" description="Disordered" evidence="1">
    <location>
        <begin position="475"/>
        <end position="498"/>
    </location>
</feature>
<dbReference type="InterPro" id="IPR011009">
    <property type="entry name" value="Kinase-like_dom_sf"/>
</dbReference>
<protein>
    <recommendedName>
        <fullName evidence="2">Protein kinase domain-containing protein</fullName>
    </recommendedName>
</protein>
<feature type="compositionally biased region" description="Polar residues" evidence="1">
    <location>
        <begin position="313"/>
        <end position="322"/>
    </location>
</feature>
<dbReference type="SUPFAM" id="SSF56112">
    <property type="entry name" value="Protein kinase-like (PK-like)"/>
    <property type="match status" value="1"/>
</dbReference>
<accession>A0A0G4GD19</accession>
<dbReference type="InterPro" id="IPR000719">
    <property type="entry name" value="Prot_kinase_dom"/>
</dbReference>
<feature type="compositionally biased region" description="Basic and acidic residues" evidence="1">
    <location>
        <begin position="11"/>
        <end position="23"/>
    </location>
</feature>
<reference evidence="3" key="1">
    <citation type="submission" date="2014-11" db="EMBL/GenBank/DDBJ databases">
        <authorList>
            <person name="Otto D Thomas"/>
            <person name="Naeem Raeece"/>
        </authorList>
    </citation>
    <scope>NUCLEOTIDE SEQUENCE</scope>
</reference>